<comment type="caution">
    <text evidence="1">The sequence shown here is derived from an EMBL/GenBank/DDBJ whole genome shotgun (WGS) entry which is preliminary data.</text>
</comment>
<reference evidence="1" key="1">
    <citation type="submission" date="2021-06" db="EMBL/GenBank/DDBJ databases">
        <title>Novel Mycoplasma species detected in California sea lions (Zalophus californianus) from the USA.</title>
        <authorList>
            <person name="Volokhov D.V."/>
            <person name="Furtak V.A."/>
            <person name="Zagorodnyaya T.A."/>
        </authorList>
    </citation>
    <scope>NUCLEOTIDE SEQUENCE [LARGE SCALE GENOMIC DNA]</scope>
    <source>
        <strain evidence="1">CSL 4779</strain>
    </source>
</reference>
<dbReference type="RefSeq" id="WP_216505706.1">
    <property type="nucleotide sequence ID" value="NZ_JAHMHJ010000007.1"/>
</dbReference>
<dbReference type="PANTHER" id="PTHR10000:SF8">
    <property type="entry name" value="HAD SUPERFAMILY HYDROLASE-LIKE, TYPE 3"/>
    <property type="match status" value="1"/>
</dbReference>
<dbReference type="PANTHER" id="PTHR10000">
    <property type="entry name" value="PHOSPHOSERINE PHOSPHATASE"/>
    <property type="match status" value="1"/>
</dbReference>
<accession>A0ABS6DR48</accession>
<keyword evidence="2" id="KW-1185">Reference proteome</keyword>
<dbReference type="EMBL" id="JAHMHK010000001">
    <property type="protein sequence ID" value="MBU4693301.1"/>
    <property type="molecule type" value="Genomic_DNA"/>
</dbReference>
<sequence>MKNTSKPTYFIDLDGTLFDQHGITRISYRNQSAILIMQNFANVVFSTGRSYTDMRVQQAMKQLSIDDIICSSGAEVYIDRKLATYINIRDKAVNNIVNYATKRKVVFVVYDSNGEHLYVQNKLQHCLGNLFFKKWMNTISINKDFDISKHRNITKIAFVLKSFFKTKRIIKEIQELYPDQVNAYAANRNFIVEITDISTNKAIATVEYCKLKGIDLSDAVHIGDSMSDACLKGYVGKLVAMGNATSQLKALADEVAPKHKNGGLYKYFIHHKRKQK</sequence>
<protein>
    <submittedName>
        <fullName evidence="1">HAD family hydrolase</fullName>
    </submittedName>
</protein>
<evidence type="ECO:0000313" key="1">
    <source>
        <dbReference type="EMBL" id="MBU4693301.1"/>
    </source>
</evidence>
<name>A0ABS6DR48_9MOLU</name>
<dbReference type="GO" id="GO:0016787">
    <property type="term" value="F:hydrolase activity"/>
    <property type="evidence" value="ECO:0007669"/>
    <property type="project" value="UniProtKB-KW"/>
</dbReference>
<keyword evidence="1" id="KW-0378">Hydrolase</keyword>
<gene>
    <name evidence="1" type="ORF">KQ878_00140</name>
</gene>
<dbReference type="Proteomes" id="UP000812267">
    <property type="component" value="Unassembled WGS sequence"/>
</dbReference>
<organism evidence="1 2">
    <name type="scientific">Mycoplasma zalophidermidis</name>
    <dbReference type="NCBI Taxonomy" id="398174"/>
    <lineage>
        <taxon>Bacteria</taxon>
        <taxon>Bacillati</taxon>
        <taxon>Mycoplasmatota</taxon>
        <taxon>Mollicutes</taxon>
        <taxon>Mycoplasmataceae</taxon>
        <taxon>Mycoplasma</taxon>
    </lineage>
</organism>
<evidence type="ECO:0000313" key="2">
    <source>
        <dbReference type="Proteomes" id="UP000812267"/>
    </source>
</evidence>
<dbReference type="Pfam" id="PF08282">
    <property type="entry name" value="Hydrolase_3"/>
    <property type="match status" value="1"/>
</dbReference>
<proteinExistence type="predicted"/>